<dbReference type="OMA" id="WAESKHE"/>
<proteinExistence type="predicted"/>
<dbReference type="Pfam" id="PF00097">
    <property type="entry name" value="zf-C3HC4"/>
    <property type="match status" value="1"/>
</dbReference>
<evidence type="ECO:0000256" key="1">
    <source>
        <dbReference type="ARBA" id="ARBA00000900"/>
    </source>
</evidence>
<keyword evidence="5 9" id="KW-0863">Zinc-finger</keyword>
<dbReference type="Proteomes" id="UP000694562">
    <property type="component" value="Unplaced"/>
</dbReference>
<dbReference type="EC" id="2.3.2.27" evidence="2"/>
<evidence type="ECO:0000256" key="5">
    <source>
        <dbReference type="ARBA" id="ARBA00022771"/>
    </source>
</evidence>
<evidence type="ECO:0000256" key="2">
    <source>
        <dbReference type="ARBA" id="ARBA00012483"/>
    </source>
</evidence>
<name>A0A8C4TU01_FALTI</name>
<reference evidence="12" key="2">
    <citation type="submission" date="2025-09" db="UniProtKB">
        <authorList>
            <consortium name="Ensembl"/>
        </authorList>
    </citation>
    <scope>IDENTIFICATION</scope>
</reference>
<dbReference type="GO" id="GO:0006513">
    <property type="term" value="P:protein monoubiquitination"/>
    <property type="evidence" value="ECO:0007669"/>
    <property type="project" value="TreeGrafter"/>
</dbReference>
<evidence type="ECO:0000313" key="13">
    <source>
        <dbReference type="Proteomes" id="UP000694562"/>
    </source>
</evidence>
<sequence>MTPAAAVPVSGSSLTSPAHPSPPHHVESVAIELENHCPICLDSWKEASYILPCLHQFCYLCIVQWAESKHECHICRRRVRSILHSVQADNSFEEHVIPPSAAPSFVIHLTGGAPRHPQPPSLCLLTPPSSRGMGRRIRKECKTRGLR</sequence>
<evidence type="ECO:0000256" key="7">
    <source>
        <dbReference type="ARBA" id="ARBA00023015"/>
    </source>
</evidence>
<evidence type="ECO:0000256" key="4">
    <source>
        <dbReference type="ARBA" id="ARBA00022723"/>
    </source>
</evidence>
<dbReference type="PANTHER" id="PTHR46077">
    <property type="entry name" value="E3 UBIQUITIN-PROTEIN LIGASE TOPORS"/>
    <property type="match status" value="1"/>
</dbReference>
<keyword evidence="7" id="KW-0805">Transcription regulation</keyword>
<dbReference type="Ensembl" id="ENSFTIT00000001229.1">
    <property type="protein sequence ID" value="ENSFTIP00000001169.1"/>
    <property type="gene ID" value="ENSFTIG00000000821.1"/>
</dbReference>
<evidence type="ECO:0000256" key="6">
    <source>
        <dbReference type="ARBA" id="ARBA00022833"/>
    </source>
</evidence>
<keyword evidence="8" id="KW-0804">Transcription</keyword>
<keyword evidence="13" id="KW-1185">Reference proteome</keyword>
<organism evidence="12 13">
    <name type="scientific">Falco tinnunculus</name>
    <name type="common">Common kestrel</name>
    <dbReference type="NCBI Taxonomy" id="100819"/>
    <lineage>
        <taxon>Eukaryota</taxon>
        <taxon>Metazoa</taxon>
        <taxon>Chordata</taxon>
        <taxon>Craniata</taxon>
        <taxon>Vertebrata</taxon>
        <taxon>Euteleostomi</taxon>
        <taxon>Archelosauria</taxon>
        <taxon>Archosauria</taxon>
        <taxon>Dinosauria</taxon>
        <taxon>Saurischia</taxon>
        <taxon>Theropoda</taxon>
        <taxon>Coelurosauria</taxon>
        <taxon>Aves</taxon>
        <taxon>Neognathae</taxon>
        <taxon>Neoaves</taxon>
        <taxon>Telluraves</taxon>
        <taxon>Australaves</taxon>
        <taxon>Falconiformes</taxon>
        <taxon>Falconidae</taxon>
        <taxon>Falco</taxon>
    </lineage>
</organism>
<protein>
    <recommendedName>
        <fullName evidence="2">RING-type E3 ubiquitin transferase</fullName>
        <ecNumber evidence="2">2.3.2.27</ecNumber>
    </recommendedName>
</protein>
<keyword evidence="4" id="KW-0479">Metal-binding</keyword>
<dbReference type="AlphaFoldDB" id="A0A8C4TU01"/>
<dbReference type="PANTHER" id="PTHR46077:SF1">
    <property type="entry name" value="TOP1 BINDING ARGININE_SERINE RICH PROTEIN, E3 UBIQUITIN LIGASE"/>
    <property type="match status" value="1"/>
</dbReference>
<dbReference type="GO" id="GO:0000209">
    <property type="term" value="P:protein polyubiquitination"/>
    <property type="evidence" value="ECO:0007669"/>
    <property type="project" value="TreeGrafter"/>
</dbReference>
<accession>A0A8C4TU01</accession>
<dbReference type="PROSITE" id="PS00518">
    <property type="entry name" value="ZF_RING_1"/>
    <property type="match status" value="1"/>
</dbReference>
<keyword evidence="6" id="KW-0862">Zinc</keyword>
<dbReference type="SMART" id="SM00184">
    <property type="entry name" value="RING"/>
    <property type="match status" value="1"/>
</dbReference>
<dbReference type="GO" id="GO:0061630">
    <property type="term" value="F:ubiquitin protein ligase activity"/>
    <property type="evidence" value="ECO:0007669"/>
    <property type="project" value="UniProtKB-EC"/>
</dbReference>
<evidence type="ECO:0000259" key="11">
    <source>
        <dbReference type="PROSITE" id="PS50089"/>
    </source>
</evidence>
<feature type="domain" description="RING-type" evidence="11">
    <location>
        <begin position="37"/>
        <end position="76"/>
    </location>
</feature>
<dbReference type="OrthoDB" id="21204at2759"/>
<dbReference type="InterPro" id="IPR001841">
    <property type="entry name" value="Znf_RING"/>
</dbReference>
<dbReference type="InterPro" id="IPR013083">
    <property type="entry name" value="Znf_RING/FYVE/PHD"/>
</dbReference>
<dbReference type="InterPro" id="IPR018957">
    <property type="entry name" value="Znf_C3HC4_RING-type"/>
</dbReference>
<evidence type="ECO:0000256" key="8">
    <source>
        <dbReference type="ARBA" id="ARBA00023163"/>
    </source>
</evidence>
<dbReference type="GO" id="GO:0008270">
    <property type="term" value="F:zinc ion binding"/>
    <property type="evidence" value="ECO:0007669"/>
    <property type="project" value="UniProtKB-KW"/>
</dbReference>
<evidence type="ECO:0000256" key="3">
    <source>
        <dbReference type="ARBA" id="ARBA00022679"/>
    </source>
</evidence>
<dbReference type="InterPro" id="IPR017907">
    <property type="entry name" value="Znf_RING_CS"/>
</dbReference>
<feature type="region of interest" description="Disordered" evidence="10">
    <location>
        <begin position="1"/>
        <end position="23"/>
    </location>
</feature>
<evidence type="ECO:0000256" key="9">
    <source>
        <dbReference type="PROSITE-ProRule" id="PRU00175"/>
    </source>
</evidence>
<comment type="catalytic activity">
    <reaction evidence="1">
        <text>S-ubiquitinyl-[E2 ubiquitin-conjugating enzyme]-L-cysteine + [acceptor protein]-L-lysine = [E2 ubiquitin-conjugating enzyme]-L-cysteine + N(6)-ubiquitinyl-[acceptor protein]-L-lysine.</text>
        <dbReference type="EC" id="2.3.2.27"/>
    </reaction>
</comment>
<evidence type="ECO:0000256" key="10">
    <source>
        <dbReference type="SAM" id="MobiDB-lite"/>
    </source>
</evidence>
<evidence type="ECO:0000313" key="12">
    <source>
        <dbReference type="Ensembl" id="ENSFTIP00000001169.1"/>
    </source>
</evidence>
<keyword evidence="3" id="KW-0808">Transferase</keyword>
<dbReference type="Gene3D" id="3.30.40.10">
    <property type="entry name" value="Zinc/RING finger domain, C3HC4 (zinc finger)"/>
    <property type="match status" value="1"/>
</dbReference>
<reference evidence="12" key="1">
    <citation type="submission" date="2025-08" db="UniProtKB">
        <authorList>
            <consortium name="Ensembl"/>
        </authorList>
    </citation>
    <scope>IDENTIFICATION</scope>
</reference>
<dbReference type="PROSITE" id="PS50089">
    <property type="entry name" value="ZF_RING_2"/>
    <property type="match status" value="1"/>
</dbReference>
<dbReference type="SUPFAM" id="SSF57850">
    <property type="entry name" value="RING/U-box"/>
    <property type="match status" value="1"/>
</dbReference>